<feature type="compositionally biased region" description="Basic and acidic residues" evidence="1">
    <location>
        <begin position="1"/>
        <end position="10"/>
    </location>
</feature>
<evidence type="ECO:0000256" key="1">
    <source>
        <dbReference type="SAM" id="MobiDB-lite"/>
    </source>
</evidence>
<dbReference type="EMBL" id="HG994368">
    <property type="protein sequence ID" value="CAF1811781.1"/>
    <property type="molecule type" value="Genomic_DNA"/>
</dbReference>
<name>A0A816JQ32_BRANA</name>
<proteinExistence type="predicted"/>
<protein>
    <submittedName>
        <fullName evidence="2">(rape) hypothetical protein</fullName>
    </submittedName>
</protein>
<feature type="compositionally biased region" description="Acidic residues" evidence="1">
    <location>
        <begin position="12"/>
        <end position="23"/>
    </location>
</feature>
<sequence>MDVDKRKGNDYDNGEEEDEDDSDYDYNYWHEFVRKDCDTDKMTISKDVHQKDGVVDGLIETVMNVLDGGVVEVKDMENRRLVEANDQGLLVDLHLEKIEAI</sequence>
<gene>
    <name evidence="2" type="ORF">DARMORV10_C04P09890.1</name>
</gene>
<reference evidence="2" key="1">
    <citation type="submission" date="2021-01" db="EMBL/GenBank/DDBJ databases">
        <authorList>
            <consortium name="Genoscope - CEA"/>
            <person name="William W."/>
        </authorList>
    </citation>
    <scope>NUCLEOTIDE SEQUENCE</scope>
</reference>
<feature type="region of interest" description="Disordered" evidence="1">
    <location>
        <begin position="1"/>
        <end position="23"/>
    </location>
</feature>
<organism evidence="2">
    <name type="scientific">Brassica napus</name>
    <name type="common">Rape</name>
    <dbReference type="NCBI Taxonomy" id="3708"/>
    <lineage>
        <taxon>Eukaryota</taxon>
        <taxon>Viridiplantae</taxon>
        <taxon>Streptophyta</taxon>
        <taxon>Embryophyta</taxon>
        <taxon>Tracheophyta</taxon>
        <taxon>Spermatophyta</taxon>
        <taxon>Magnoliopsida</taxon>
        <taxon>eudicotyledons</taxon>
        <taxon>Gunneridae</taxon>
        <taxon>Pentapetalae</taxon>
        <taxon>rosids</taxon>
        <taxon>malvids</taxon>
        <taxon>Brassicales</taxon>
        <taxon>Brassicaceae</taxon>
        <taxon>Brassiceae</taxon>
        <taxon>Brassica</taxon>
    </lineage>
</organism>
<dbReference type="Proteomes" id="UP001295469">
    <property type="component" value="Chromosome C04"/>
</dbReference>
<dbReference type="AlphaFoldDB" id="A0A816JQ32"/>
<evidence type="ECO:0000313" key="2">
    <source>
        <dbReference type="EMBL" id="CAF1811781.1"/>
    </source>
</evidence>
<accession>A0A816JQ32</accession>